<evidence type="ECO:0000256" key="9">
    <source>
        <dbReference type="ARBA" id="ARBA00022729"/>
    </source>
</evidence>
<dbReference type="InterPro" id="IPR051735">
    <property type="entry name" value="CFEM_domain"/>
</dbReference>
<keyword evidence="9 18" id="KW-0732">Signal</keyword>
<feature type="compositionally biased region" description="Low complexity" evidence="16">
    <location>
        <begin position="128"/>
        <end position="173"/>
    </location>
</feature>
<feature type="binding site" description="axial binding residue" evidence="15">
    <location>
        <position position="54"/>
    </location>
    <ligand>
        <name>heme</name>
        <dbReference type="ChEBI" id="CHEBI:30413"/>
    </ligand>
    <ligandPart>
        <name>Fe</name>
        <dbReference type="ChEBI" id="CHEBI:18248"/>
    </ligandPart>
</feature>
<dbReference type="Pfam" id="PF05730">
    <property type="entry name" value="CFEM"/>
    <property type="match status" value="1"/>
</dbReference>
<gene>
    <name evidence="20" type="ORF">P8C59_000992</name>
</gene>
<dbReference type="InterPro" id="IPR008427">
    <property type="entry name" value="Extracellular_membr_CFEM_dom"/>
</dbReference>
<dbReference type="PROSITE" id="PS52012">
    <property type="entry name" value="CFEM"/>
    <property type="match status" value="1"/>
</dbReference>
<keyword evidence="8 15" id="KW-0479">Metal-binding</keyword>
<evidence type="ECO:0000256" key="15">
    <source>
        <dbReference type="PROSITE-ProRule" id="PRU01356"/>
    </source>
</evidence>
<evidence type="ECO:0000256" key="12">
    <source>
        <dbReference type="ARBA" id="ARBA00023157"/>
    </source>
</evidence>
<protein>
    <recommendedName>
        <fullName evidence="19">CFEM domain-containing protein</fullName>
    </recommendedName>
</protein>
<keyword evidence="11 17" id="KW-0472">Membrane</keyword>
<evidence type="ECO:0000256" key="2">
    <source>
        <dbReference type="ARBA" id="ARBA00004613"/>
    </source>
</evidence>
<dbReference type="PANTHER" id="PTHR37928">
    <property type="entry name" value="CFEM DOMAIN PROTEIN (AFU_ORTHOLOGUE AFUA_6G14090)"/>
    <property type="match status" value="1"/>
</dbReference>
<keyword evidence="7" id="KW-0336">GPI-anchor</keyword>
<feature type="region of interest" description="Disordered" evidence="16">
    <location>
        <begin position="128"/>
        <end position="180"/>
    </location>
</feature>
<evidence type="ECO:0000256" key="4">
    <source>
        <dbReference type="ARBA" id="ARBA00022475"/>
    </source>
</evidence>
<keyword evidence="4" id="KW-1003">Cell membrane</keyword>
<comment type="similarity">
    <text evidence="3">Belongs to the RBT5 family.</text>
</comment>
<evidence type="ECO:0000256" key="1">
    <source>
        <dbReference type="ARBA" id="ARBA00004609"/>
    </source>
</evidence>
<dbReference type="EMBL" id="JAQQPM010000001">
    <property type="protein sequence ID" value="KAK2067234.1"/>
    <property type="molecule type" value="Genomic_DNA"/>
</dbReference>
<dbReference type="GO" id="GO:0005576">
    <property type="term" value="C:extracellular region"/>
    <property type="evidence" value="ECO:0007669"/>
    <property type="project" value="UniProtKB-SubCell"/>
</dbReference>
<keyword evidence="5" id="KW-0964">Secreted</keyword>
<keyword evidence="6 15" id="KW-0349">Heme</keyword>
<evidence type="ECO:0000256" key="10">
    <source>
        <dbReference type="ARBA" id="ARBA00023004"/>
    </source>
</evidence>
<comment type="caution">
    <text evidence="15">Lacks conserved residue(s) required for the propagation of feature annotation.</text>
</comment>
<evidence type="ECO:0000256" key="11">
    <source>
        <dbReference type="ARBA" id="ARBA00023136"/>
    </source>
</evidence>
<evidence type="ECO:0000313" key="20">
    <source>
        <dbReference type="EMBL" id="KAK2067234.1"/>
    </source>
</evidence>
<comment type="subcellular location">
    <subcellularLocation>
        <location evidence="1">Cell membrane</location>
        <topology evidence="1">Lipid-anchor</topology>
        <topology evidence="1">GPI-anchor</topology>
    </subcellularLocation>
    <subcellularLocation>
        <location evidence="2">Secreted</location>
    </subcellularLocation>
</comment>
<organism evidence="20 21">
    <name type="scientific">Phyllachora maydis</name>
    <dbReference type="NCBI Taxonomy" id="1825666"/>
    <lineage>
        <taxon>Eukaryota</taxon>
        <taxon>Fungi</taxon>
        <taxon>Dikarya</taxon>
        <taxon>Ascomycota</taxon>
        <taxon>Pezizomycotina</taxon>
        <taxon>Sordariomycetes</taxon>
        <taxon>Sordariomycetidae</taxon>
        <taxon>Phyllachorales</taxon>
        <taxon>Phyllachoraceae</taxon>
        <taxon>Phyllachora</taxon>
    </lineage>
</organism>
<proteinExistence type="inferred from homology"/>
<feature type="signal peptide" evidence="18">
    <location>
        <begin position="1"/>
        <end position="23"/>
    </location>
</feature>
<evidence type="ECO:0000256" key="16">
    <source>
        <dbReference type="SAM" id="MobiDB-lite"/>
    </source>
</evidence>
<keyword evidence="12 15" id="KW-1015">Disulfide bond</keyword>
<keyword evidence="17" id="KW-1133">Transmembrane helix</keyword>
<feature type="disulfide bond" evidence="15">
    <location>
        <begin position="59"/>
        <end position="92"/>
    </location>
</feature>
<evidence type="ECO:0000259" key="19">
    <source>
        <dbReference type="PROSITE" id="PS52012"/>
    </source>
</evidence>
<keyword evidence="14" id="KW-0449">Lipoprotein</keyword>
<keyword evidence="17" id="KW-0812">Transmembrane</keyword>
<comment type="caution">
    <text evidence="20">The sequence shown here is derived from an EMBL/GenBank/DDBJ whole genome shotgun (WGS) entry which is preliminary data.</text>
</comment>
<reference evidence="20" key="1">
    <citation type="journal article" date="2023" name="Mol. Plant Microbe Interact.">
        <title>Elucidating the Obligate Nature and Biological Capacity of an Invasive Fungal Corn Pathogen.</title>
        <authorList>
            <person name="MacCready J.S."/>
            <person name="Roggenkamp E.M."/>
            <person name="Gdanetz K."/>
            <person name="Chilvers M.I."/>
        </authorList>
    </citation>
    <scope>NUCLEOTIDE SEQUENCE</scope>
    <source>
        <strain evidence="20">PM02</strain>
    </source>
</reference>
<keyword evidence="10 15" id="KW-0408">Iron</keyword>
<dbReference type="GO" id="GO:0046872">
    <property type="term" value="F:metal ion binding"/>
    <property type="evidence" value="ECO:0007669"/>
    <property type="project" value="UniProtKB-UniRule"/>
</dbReference>
<dbReference type="SMART" id="SM00747">
    <property type="entry name" value="CFEM"/>
    <property type="match status" value="1"/>
</dbReference>
<dbReference type="Proteomes" id="UP001217918">
    <property type="component" value="Unassembled WGS sequence"/>
</dbReference>
<keyword evidence="21" id="KW-1185">Reference proteome</keyword>
<evidence type="ECO:0000256" key="13">
    <source>
        <dbReference type="ARBA" id="ARBA00023180"/>
    </source>
</evidence>
<evidence type="ECO:0000256" key="14">
    <source>
        <dbReference type="ARBA" id="ARBA00023288"/>
    </source>
</evidence>
<dbReference type="PANTHER" id="PTHR37928:SF1">
    <property type="entry name" value="CFEM DOMAIN PROTEIN (AFU_ORTHOLOGUE AFUA_6G14090)"/>
    <property type="match status" value="1"/>
</dbReference>
<feature type="transmembrane region" description="Helical" evidence="17">
    <location>
        <begin position="191"/>
        <end position="213"/>
    </location>
</feature>
<accession>A0AAD9HXB0</accession>
<feature type="region of interest" description="Disordered" evidence="16">
    <location>
        <begin position="97"/>
        <end position="116"/>
    </location>
</feature>
<keyword evidence="13" id="KW-0325">Glycoprotein</keyword>
<evidence type="ECO:0000256" key="3">
    <source>
        <dbReference type="ARBA" id="ARBA00010031"/>
    </source>
</evidence>
<sequence>MPTSRSALALLLMAAAASRLVGGQNIDSLPGCGKTCINNELGNPGLGCGASGKDLACLCANPNFGFGVRDCSMSACGPAVAAEVISAASALCATATQPAGPAATPPPAPTPSSTSAEMTTLILAPSLTSTVSPSAPTSSGQAAASSSTSSAAPYGAPKSTPATTSTSHAGTAGNNDASSTAAANLSTPVKAGIGVGVGAAGAALIGVAIFAMARRRHTRNSGLPMDNGPPPSHYRGVETLKAQISDPLQGSGRSFAHDPHYNQYETGLSDLEMRSRRYEDMVPRTSPKHLL</sequence>
<evidence type="ECO:0000313" key="21">
    <source>
        <dbReference type="Proteomes" id="UP001217918"/>
    </source>
</evidence>
<evidence type="ECO:0000256" key="18">
    <source>
        <dbReference type="SAM" id="SignalP"/>
    </source>
</evidence>
<evidence type="ECO:0000256" key="17">
    <source>
        <dbReference type="SAM" id="Phobius"/>
    </source>
</evidence>
<dbReference type="AlphaFoldDB" id="A0AAD9HXB0"/>
<feature type="chain" id="PRO_5042183136" description="CFEM domain-containing protein" evidence="18">
    <location>
        <begin position="24"/>
        <end position="291"/>
    </location>
</feature>
<evidence type="ECO:0000256" key="7">
    <source>
        <dbReference type="ARBA" id="ARBA00022622"/>
    </source>
</evidence>
<evidence type="ECO:0000256" key="8">
    <source>
        <dbReference type="ARBA" id="ARBA00022723"/>
    </source>
</evidence>
<evidence type="ECO:0000256" key="5">
    <source>
        <dbReference type="ARBA" id="ARBA00022525"/>
    </source>
</evidence>
<dbReference type="GO" id="GO:0098552">
    <property type="term" value="C:side of membrane"/>
    <property type="evidence" value="ECO:0007669"/>
    <property type="project" value="UniProtKB-KW"/>
</dbReference>
<evidence type="ECO:0000256" key="6">
    <source>
        <dbReference type="ARBA" id="ARBA00022617"/>
    </source>
</evidence>
<dbReference type="GO" id="GO:0005886">
    <property type="term" value="C:plasma membrane"/>
    <property type="evidence" value="ECO:0007669"/>
    <property type="project" value="UniProtKB-SubCell"/>
</dbReference>
<name>A0AAD9HXB0_9PEZI</name>
<feature type="domain" description="CFEM" evidence="19">
    <location>
        <begin position="4"/>
        <end position="119"/>
    </location>
</feature>